<evidence type="ECO:0000256" key="1">
    <source>
        <dbReference type="SAM" id="SignalP"/>
    </source>
</evidence>
<feature type="chain" id="PRO_5031509860" evidence="1">
    <location>
        <begin position="24"/>
        <end position="316"/>
    </location>
</feature>
<organism evidence="2">
    <name type="scientific">Pyrodinium bahamense</name>
    <dbReference type="NCBI Taxonomy" id="73915"/>
    <lineage>
        <taxon>Eukaryota</taxon>
        <taxon>Sar</taxon>
        <taxon>Alveolata</taxon>
        <taxon>Dinophyceae</taxon>
        <taxon>Gonyaulacales</taxon>
        <taxon>Pyrocystaceae</taxon>
        <taxon>Pyrodinium</taxon>
    </lineage>
</organism>
<proteinExistence type="predicted"/>
<name>A0A7S0ABI3_9DINO</name>
<reference evidence="2" key="1">
    <citation type="submission" date="2021-01" db="EMBL/GenBank/DDBJ databases">
        <authorList>
            <person name="Corre E."/>
            <person name="Pelletier E."/>
            <person name="Niang G."/>
            <person name="Scheremetjew M."/>
            <person name="Finn R."/>
            <person name="Kale V."/>
            <person name="Holt S."/>
            <person name="Cochrane G."/>
            <person name="Meng A."/>
            <person name="Brown T."/>
            <person name="Cohen L."/>
        </authorList>
    </citation>
    <scope>NUCLEOTIDE SEQUENCE</scope>
    <source>
        <strain evidence="2">Pbaha01</strain>
    </source>
</reference>
<dbReference type="AlphaFoldDB" id="A0A7S0ABI3"/>
<accession>A0A7S0ABI3</accession>
<dbReference type="EMBL" id="HBEG01022664">
    <property type="protein sequence ID" value="CAD8358365.1"/>
    <property type="molecule type" value="Transcribed_RNA"/>
</dbReference>
<feature type="signal peptide" evidence="1">
    <location>
        <begin position="1"/>
        <end position="23"/>
    </location>
</feature>
<sequence>MAGYQIAQMLCLLALAVVSVVGAAASGAAVATRFEPGASLNACSTGDDAALLQVPAVVTGQRVGGQLGAQHQNDDPTCARIVYHAKYVLPKNAAHVGMSPPMAVGTAENMDPQLPMLGLDFSGLWWMRGDPVPAQLVSFAHATVNSSAFPAQLLWPSSRSGAWSWSDDAVGWGLVAYYAMVDPAEPLRVNFVNATYGSIETGLTAVPLIWVDLWPFVKLSEDEWLRPATARSAPADGSSDEPLLPETNYTLTRVVTADGQPHPVFWDKFMEHMTMAPQYDSPEKGGDQMISWSTDDPCLRKCQVVMTCHLCKDLCR</sequence>
<keyword evidence="1" id="KW-0732">Signal</keyword>
<evidence type="ECO:0000313" key="2">
    <source>
        <dbReference type="EMBL" id="CAD8358365.1"/>
    </source>
</evidence>
<protein>
    <submittedName>
        <fullName evidence="2">Uncharacterized protein</fullName>
    </submittedName>
</protein>
<gene>
    <name evidence="2" type="ORF">PBAH0796_LOCUS13732</name>
</gene>